<gene>
    <name evidence="5" type="ORF">PGLA2088_LOCUS31530</name>
</gene>
<organism evidence="5 6">
    <name type="scientific">Polarella glacialis</name>
    <name type="common">Dinoflagellate</name>
    <dbReference type="NCBI Taxonomy" id="89957"/>
    <lineage>
        <taxon>Eukaryota</taxon>
        <taxon>Sar</taxon>
        <taxon>Alveolata</taxon>
        <taxon>Dinophyceae</taxon>
        <taxon>Suessiales</taxon>
        <taxon>Suessiaceae</taxon>
        <taxon>Polarella</taxon>
    </lineage>
</organism>
<keyword evidence="1" id="KW-0677">Repeat</keyword>
<dbReference type="PROSITE" id="PS50088">
    <property type="entry name" value="ANK_REPEAT"/>
    <property type="match status" value="1"/>
</dbReference>
<evidence type="ECO:0000313" key="5">
    <source>
        <dbReference type="EMBL" id="CAE8700266.1"/>
    </source>
</evidence>
<keyword evidence="2 3" id="KW-0040">ANK repeat</keyword>
<dbReference type="InterPro" id="IPR036770">
    <property type="entry name" value="Ankyrin_rpt-contain_sf"/>
</dbReference>
<dbReference type="InterPro" id="IPR001623">
    <property type="entry name" value="DnaJ_domain"/>
</dbReference>
<dbReference type="Gene3D" id="1.10.287.110">
    <property type="entry name" value="DnaJ domain"/>
    <property type="match status" value="1"/>
</dbReference>
<dbReference type="SMART" id="SM00248">
    <property type="entry name" value="ANK"/>
    <property type="match status" value="3"/>
</dbReference>
<evidence type="ECO:0000313" key="6">
    <source>
        <dbReference type="Proteomes" id="UP000626109"/>
    </source>
</evidence>
<evidence type="ECO:0000256" key="1">
    <source>
        <dbReference type="ARBA" id="ARBA00022737"/>
    </source>
</evidence>
<accession>A0A813KIX0</accession>
<dbReference type="PANTHER" id="PTHR24173:SF74">
    <property type="entry name" value="ANKYRIN REPEAT DOMAIN-CONTAINING PROTEIN 16"/>
    <property type="match status" value="1"/>
</dbReference>
<dbReference type="EMBL" id="CAJNNW010029441">
    <property type="protein sequence ID" value="CAE8700266.1"/>
    <property type="molecule type" value="Genomic_DNA"/>
</dbReference>
<dbReference type="InterPro" id="IPR036869">
    <property type="entry name" value="J_dom_sf"/>
</dbReference>
<feature type="non-terminal residue" evidence="5">
    <location>
        <position position="199"/>
    </location>
</feature>
<comment type="caution">
    <text evidence="5">The sequence shown here is derived from an EMBL/GenBank/DDBJ whole genome shotgun (WGS) entry which is preliminary data.</text>
</comment>
<feature type="domain" description="J" evidence="4">
    <location>
        <begin position="1"/>
        <end position="66"/>
    </location>
</feature>
<sequence length="199" mass="21079">IKRAYRLLALKHHPDRLAQADGLGGLDSEASAANTAWRDATERFQELQAAYEAVSPLNRRRYDLGVVGLVSLRTDLMDACEAGDSKRVRRLLADSADVHATDVTGRTALLFAAGAASLEILRALLQHHADVGVRNCAGHTCVMFAVGAGLKVDSPKAVERALQHLEAVRLLLDEGAPVDGATGYGLTALMLACASGLQA</sequence>
<dbReference type="Proteomes" id="UP000626109">
    <property type="component" value="Unassembled WGS sequence"/>
</dbReference>
<dbReference type="PANTHER" id="PTHR24173">
    <property type="entry name" value="ANKYRIN REPEAT CONTAINING"/>
    <property type="match status" value="1"/>
</dbReference>
<reference evidence="5" key="1">
    <citation type="submission" date="2021-02" db="EMBL/GenBank/DDBJ databases">
        <authorList>
            <person name="Dougan E. K."/>
            <person name="Rhodes N."/>
            <person name="Thang M."/>
            <person name="Chan C."/>
        </authorList>
    </citation>
    <scope>NUCLEOTIDE SEQUENCE</scope>
</reference>
<name>A0A813KIX0_POLGL</name>
<dbReference type="InterPro" id="IPR002110">
    <property type="entry name" value="Ankyrin_rpt"/>
</dbReference>
<dbReference type="SUPFAM" id="SSF46565">
    <property type="entry name" value="Chaperone J-domain"/>
    <property type="match status" value="1"/>
</dbReference>
<proteinExistence type="predicted"/>
<dbReference type="Gene3D" id="1.25.40.20">
    <property type="entry name" value="Ankyrin repeat-containing domain"/>
    <property type="match status" value="1"/>
</dbReference>
<evidence type="ECO:0000259" key="4">
    <source>
        <dbReference type="PROSITE" id="PS50076"/>
    </source>
</evidence>
<protein>
    <recommendedName>
        <fullName evidence="4">J domain-containing protein</fullName>
    </recommendedName>
</protein>
<dbReference type="AlphaFoldDB" id="A0A813KIX0"/>
<feature type="repeat" description="ANK" evidence="3">
    <location>
        <begin position="104"/>
        <end position="136"/>
    </location>
</feature>
<dbReference type="CDD" id="cd06257">
    <property type="entry name" value="DnaJ"/>
    <property type="match status" value="1"/>
</dbReference>
<dbReference type="PROSITE" id="PS50297">
    <property type="entry name" value="ANK_REP_REGION"/>
    <property type="match status" value="1"/>
</dbReference>
<dbReference type="SUPFAM" id="SSF48403">
    <property type="entry name" value="Ankyrin repeat"/>
    <property type="match status" value="1"/>
</dbReference>
<dbReference type="Pfam" id="PF12796">
    <property type="entry name" value="Ank_2"/>
    <property type="match status" value="1"/>
</dbReference>
<evidence type="ECO:0000256" key="3">
    <source>
        <dbReference type="PROSITE-ProRule" id="PRU00023"/>
    </source>
</evidence>
<evidence type="ECO:0000256" key="2">
    <source>
        <dbReference type="ARBA" id="ARBA00023043"/>
    </source>
</evidence>
<dbReference type="PROSITE" id="PS50076">
    <property type="entry name" value="DNAJ_2"/>
    <property type="match status" value="1"/>
</dbReference>
<dbReference type="PRINTS" id="PR00625">
    <property type="entry name" value="JDOMAIN"/>
</dbReference>